<comment type="caution">
    <text evidence="3">The sequence shown here is derived from an EMBL/GenBank/DDBJ whole genome shotgun (WGS) entry which is preliminary data.</text>
</comment>
<proteinExistence type="predicted"/>
<dbReference type="EMBL" id="JAUSVP010000003">
    <property type="protein sequence ID" value="MDQ0447095.1"/>
    <property type="molecule type" value="Genomic_DNA"/>
</dbReference>
<feature type="transmembrane region" description="Helical" evidence="2">
    <location>
        <begin position="189"/>
        <end position="210"/>
    </location>
</feature>
<dbReference type="EC" id="1.8.1.2" evidence="3"/>
<gene>
    <name evidence="3" type="ORF">QO012_001586</name>
</gene>
<sequence length="402" mass="43188">MPSLRSILFRLHWALGLTAGLVLAVMGLTGALLSYEDAVTAWVNRDRLAVAPREAPHLSPAALTASLEAQRPGLRVARLTIDEAPTASVTARFARAPGSTERPNSVFVDPYDGGIVGPVRGEGFFGTVLALHRYLLVPGDGKGWGRQITGACALALLVFLATGLYLRWPSIHRWRIWLRPNLSRPGRMRWWSLHAVVGTWLLPVYALIALSGLTWSYDWFKDGANRILVGAAASGPRMAAKAAPAMGGGSALDTAWADFRSGEGRGAGLSQITIPEGGRQAIRIRWFARDDMRPSMRNEAHYDAGTGALLSAERAGALPLGKQMAGNMLEVHRGRFFGEAGALLFCLAALAMPGFAATGLALYVLRRRAAGRRGRVADGQHGSEMRQRPASRIDPDSGVSRA</sequence>
<feature type="transmembrane region" description="Helical" evidence="2">
    <location>
        <begin position="342"/>
        <end position="365"/>
    </location>
</feature>
<keyword evidence="2" id="KW-0812">Transmembrane</keyword>
<dbReference type="Proteomes" id="UP001231124">
    <property type="component" value="Unassembled WGS sequence"/>
</dbReference>
<dbReference type="InterPro" id="IPR005625">
    <property type="entry name" value="PepSY-ass_TM"/>
</dbReference>
<feature type="compositionally biased region" description="Basic and acidic residues" evidence="1">
    <location>
        <begin position="375"/>
        <end position="395"/>
    </location>
</feature>
<name>A0ABU0HXM6_9HYPH</name>
<reference evidence="3 4" key="1">
    <citation type="submission" date="2023-07" db="EMBL/GenBank/DDBJ databases">
        <title>Genomic Encyclopedia of Type Strains, Phase IV (KMG-IV): sequencing the most valuable type-strain genomes for metagenomic binning, comparative biology and taxonomic classification.</title>
        <authorList>
            <person name="Goeker M."/>
        </authorList>
    </citation>
    <scope>NUCLEOTIDE SEQUENCE [LARGE SCALE GENOMIC DNA]</scope>
    <source>
        <strain evidence="3 4">DSM 19013</strain>
    </source>
</reference>
<accession>A0ABU0HXM6</accession>
<dbReference type="Pfam" id="PF03929">
    <property type="entry name" value="PepSY_TM"/>
    <property type="match status" value="1"/>
</dbReference>
<organism evidence="3 4">
    <name type="scientific">Methylobacterium aerolatum</name>
    <dbReference type="NCBI Taxonomy" id="418708"/>
    <lineage>
        <taxon>Bacteria</taxon>
        <taxon>Pseudomonadati</taxon>
        <taxon>Pseudomonadota</taxon>
        <taxon>Alphaproteobacteria</taxon>
        <taxon>Hyphomicrobiales</taxon>
        <taxon>Methylobacteriaceae</taxon>
        <taxon>Methylobacterium</taxon>
    </lineage>
</organism>
<keyword evidence="3" id="KW-0560">Oxidoreductase</keyword>
<evidence type="ECO:0000256" key="2">
    <source>
        <dbReference type="SAM" id="Phobius"/>
    </source>
</evidence>
<evidence type="ECO:0000256" key="1">
    <source>
        <dbReference type="SAM" id="MobiDB-lite"/>
    </source>
</evidence>
<feature type="region of interest" description="Disordered" evidence="1">
    <location>
        <begin position="374"/>
        <end position="402"/>
    </location>
</feature>
<dbReference type="PANTHER" id="PTHR34219">
    <property type="entry name" value="IRON-REGULATED INNER MEMBRANE PROTEIN-RELATED"/>
    <property type="match status" value="1"/>
</dbReference>
<dbReference type="PANTHER" id="PTHR34219:SF3">
    <property type="entry name" value="BLL7967 PROTEIN"/>
    <property type="match status" value="1"/>
</dbReference>
<evidence type="ECO:0000313" key="4">
    <source>
        <dbReference type="Proteomes" id="UP001231124"/>
    </source>
</evidence>
<dbReference type="GO" id="GO:0004783">
    <property type="term" value="F:sulfite reductase (NADPH) activity"/>
    <property type="evidence" value="ECO:0007669"/>
    <property type="project" value="UniProtKB-EC"/>
</dbReference>
<feature type="transmembrane region" description="Helical" evidence="2">
    <location>
        <begin position="148"/>
        <end position="168"/>
    </location>
</feature>
<keyword evidence="2" id="KW-1133">Transmembrane helix</keyword>
<keyword evidence="4" id="KW-1185">Reference proteome</keyword>
<feature type="transmembrane region" description="Helical" evidence="2">
    <location>
        <begin position="12"/>
        <end position="35"/>
    </location>
</feature>
<protein>
    <submittedName>
        <fullName evidence="3">Sulfite reductase (NADPH) flavoprotein alpha-component</fullName>
        <ecNumber evidence="3">1.8.1.2</ecNumber>
    </submittedName>
</protein>
<evidence type="ECO:0000313" key="3">
    <source>
        <dbReference type="EMBL" id="MDQ0447095.1"/>
    </source>
</evidence>
<keyword evidence="2" id="KW-0472">Membrane</keyword>